<protein>
    <submittedName>
        <fullName evidence="3">DUF4097 family beta strand repeat protein</fullName>
    </submittedName>
</protein>
<dbReference type="EMBL" id="JACOQK010000001">
    <property type="protein sequence ID" value="MBC5788110.1"/>
    <property type="molecule type" value="Genomic_DNA"/>
</dbReference>
<reference evidence="3 4" key="1">
    <citation type="submission" date="2020-08" db="EMBL/GenBank/DDBJ databases">
        <title>Genome public.</title>
        <authorList>
            <person name="Liu C."/>
            <person name="Sun Q."/>
        </authorList>
    </citation>
    <scope>NUCLEOTIDE SEQUENCE [LARGE SCALE GENOMIC DNA]</scope>
    <source>
        <strain evidence="3 4">NSJ-27</strain>
    </source>
</reference>
<keyword evidence="4" id="KW-1185">Reference proteome</keyword>
<dbReference type="Pfam" id="PF13349">
    <property type="entry name" value="DUF4097"/>
    <property type="match status" value="1"/>
</dbReference>
<keyword evidence="1" id="KW-1133">Transmembrane helix</keyword>
<feature type="transmembrane region" description="Helical" evidence="1">
    <location>
        <begin position="9"/>
        <end position="32"/>
    </location>
</feature>
<name>A0ABR7ISI3_9CLOT</name>
<organism evidence="3 4">
    <name type="scientific">Clostridium facile</name>
    <dbReference type="NCBI Taxonomy" id="2763035"/>
    <lineage>
        <taxon>Bacteria</taxon>
        <taxon>Bacillati</taxon>
        <taxon>Bacillota</taxon>
        <taxon>Clostridia</taxon>
        <taxon>Eubacteriales</taxon>
        <taxon>Clostridiaceae</taxon>
        <taxon>Clostridium</taxon>
    </lineage>
</organism>
<keyword evidence="1" id="KW-0812">Transmembrane</keyword>
<keyword evidence="1" id="KW-0472">Membrane</keyword>
<sequence length="316" mass="34341">MGQQKNTSAIIRIVAYSCTAIILIVILVLSLFGRIPFVPGVNWNFGGNYANSEQYQIGSNELTLTDMTELEVNWMDGTITILPYDGTTVQFSETNAQNLAPKDQLHYLYKDGKLTIQYKGAKHFPFLFGSINGKGKSLEIKLPKSIAEHLNECSIDSVSSKIDISGIRTEKILLNTTSGDSKLRECATGALSADSVSGSIQGEQVVVNEKMDVDTTSGNVILSGSIRDVEFDSVSGELNLTSQVCPDQITTDTVSGKVTVSIPENDGFCYYKDTVSGKLQCDFSVTQEEDKGNYKNGKSEFSFNSLSGDITIKKVG</sequence>
<dbReference type="InterPro" id="IPR025164">
    <property type="entry name" value="Toastrack_DUF4097"/>
</dbReference>
<evidence type="ECO:0000256" key="1">
    <source>
        <dbReference type="SAM" id="Phobius"/>
    </source>
</evidence>
<evidence type="ECO:0000259" key="2">
    <source>
        <dbReference type="Pfam" id="PF13349"/>
    </source>
</evidence>
<evidence type="ECO:0000313" key="4">
    <source>
        <dbReference type="Proteomes" id="UP000649151"/>
    </source>
</evidence>
<dbReference type="Proteomes" id="UP000649151">
    <property type="component" value="Unassembled WGS sequence"/>
</dbReference>
<comment type="caution">
    <text evidence="3">The sequence shown here is derived from an EMBL/GenBank/DDBJ whole genome shotgun (WGS) entry which is preliminary data.</text>
</comment>
<dbReference type="RefSeq" id="WP_186996778.1">
    <property type="nucleotide sequence ID" value="NZ_JACOQK010000001.1"/>
</dbReference>
<accession>A0ABR7ISI3</accession>
<proteinExistence type="predicted"/>
<gene>
    <name evidence="3" type="ORF">H8Z77_08780</name>
</gene>
<feature type="domain" description="DUF4097" evidence="2">
    <location>
        <begin position="68"/>
        <end position="313"/>
    </location>
</feature>
<evidence type="ECO:0000313" key="3">
    <source>
        <dbReference type="EMBL" id="MBC5788110.1"/>
    </source>
</evidence>